<dbReference type="Gene3D" id="3.30.750.44">
    <property type="match status" value="1"/>
</dbReference>
<comment type="caution">
    <text evidence="3">The sequence shown here is derived from an EMBL/GenBank/DDBJ whole genome shotgun (WGS) entry which is preliminary data.</text>
</comment>
<dbReference type="GO" id="GO:0006508">
    <property type="term" value="P:proteolysis"/>
    <property type="evidence" value="ECO:0007669"/>
    <property type="project" value="InterPro"/>
</dbReference>
<organism evidence="3 4">
    <name type="scientific">Bullifex porci</name>
    <dbReference type="NCBI Taxonomy" id="2606638"/>
    <lineage>
        <taxon>Bacteria</taxon>
        <taxon>Pseudomonadati</taxon>
        <taxon>Spirochaetota</taxon>
        <taxon>Spirochaetia</taxon>
        <taxon>Spirochaetales</taxon>
        <taxon>Spirochaetaceae</taxon>
        <taxon>Bullifex</taxon>
    </lineage>
</organism>
<reference evidence="3 4" key="1">
    <citation type="submission" date="2019-08" db="EMBL/GenBank/DDBJ databases">
        <title>In-depth cultivation of the pig gut microbiome towards novel bacterial diversity and tailored functional studies.</title>
        <authorList>
            <person name="Wylensek D."/>
            <person name="Hitch T.C.A."/>
            <person name="Clavel T."/>
        </authorList>
    </citation>
    <scope>NUCLEOTIDE SEQUENCE [LARGE SCALE GENOMIC DNA]</scope>
    <source>
        <strain evidence="3 4">NM-380-WT-3C1</strain>
    </source>
</reference>
<gene>
    <name evidence="3" type="ORF">FYJ80_11345</name>
</gene>
<dbReference type="EMBL" id="VUNN01000041">
    <property type="protein sequence ID" value="MSU07342.1"/>
    <property type="molecule type" value="Genomic_DNA"/>
</dbReference>
<proteinExistence type="predicted"/>
<evidence type="ECO:0000256" key="1">
    <source>
        <dbReference type="SAM" id="SignalP"/>
    </source>
</evidence>
<dbReference type="PROSITE" id="PS51257">
    <property type="entry name" value="PROKAR_LIPOPROTEIN"/>
    <property type="match status" value="1"/>
</dbReference>
<dbReference type="Pfam" id="PF03572">
    <property type="entry name" value="Peptidase_S41"/>
    <property type="match status" value="1"/>
</dbReference>
<keyword evidence="4" id="KW-1185">Reference proteome</keyword>
<dbReference type="Gene3D" id="3.90.226.10">
    <property type="entry name" value="2-enoyl-CoA Hydratase, Chain A, domain 1"/>
    <property type="match status" value="1"/>
</dbReference>
<evidence type="ECO:0000313" key="4">
    <source>
        <dbReference type="Proteomes" id="UP000460549"/>
    </source>
</evidence>
<keyword evidence="1" id="KW-0732">Signal</keyword>
<dbReference type="InterPro" id="IPR005151">
    <property type="entry name" value="Tail-specific_protease"/>
</dbReference>
<sequence>MKKHKLTLLIITMLVFLLCSCSQNSPVLPSDMAMSGTWEDLFKGLWTGLSDNYVFWDLDDANGEWDKVYEEFIPKFRELGNIDTSDRVATKKGTILLFDSVKNLSDGHFKMDAFGYSFSPSEYRILKKEHPELSDQEVLEIIYDYYEKFDRLPADMFYEDSKSIMENTFSIPLTTTLVKTDDFIAKYGSLYFKWDESGKCNALNPKIQLRTPAYGEAIMLYSSSHKFGSVTTYDGEILDFTSDDVEAYKHPEVSFPGKAIYSYGPYYPVSDLSWEGEEQKLDSLFSDWTLCLVLSVSPEYDQTGYKKGVNLKMLALSGITKETDGRAMVDYTANTVYFISSGFNFLPLKDQAEMKQFLMDFHKFKMNENAAGMILDMRGNGGGYNADREILFGDMFREPHLIGYQKNKTGAGRLDLTQEFPLYIYPEADFYGNEFSDIASKPVVVITNTATASNGEITVLMVNSLPNGGQTGGVTIGANGTLAGDILTYNSGKFSVGKYITSVYTPYGNIRDTNHVSYEGKGLTPDKGYEENFNSVDFFAGTDSRLGKAFEWIKDHR</sequence>
<protein>
    <recommendedName>
        <fullName evidence="2">Tail specific protease domain-containing protein</fullName>
    </recommendedName>
</protein>
<dbReference type="AlphaFoldDB" id="A0A7X2TRX4"/>
<dbReference type="InterPro" id="IPR029045">
    <property type="entry name" value="ClpP/crotonase-like_dom_sf"/>
</dbReference>
<dbReference type="Proteomes" id="UP000460549">
    <property type="component" value="Unassembled WGS sequence"/>
</dbReference>
<feature type="domain" description="Tail specific protease" evidence="2">
    <location>
        <begin position="349"/>
        <end position="526"/>
    </location>
</feature>
<feature type="chain" id="PRO_5031077961" description="Tail specific protease domain-containing protein" evidence="1">
    <location>
        <begin position="25"/>
        <end position="557"/>
    </location>
</feature>
<feature type="signal peptide" evidence="1">
    <location>
        <begin position="1"/>
        <end position="24"/>
    </location>
</feature>
<dbReference type="RefSeq" id="WP_154427014.1">
    <property type="nucleotide sequence ID" value="NZ_VUNN01000041.1"/>
</dbReference>
<evidence type="ECO:0000313" key="3">
    <source>
        <dbReference type="EMBL" id="MSU07342.1"/>
    </source>
</evidence>
<dbReference type="GO" id="GO:0008236">
    <property type="term" value="F:serine-type peptidase activity"/>
    <property type="evidence" value="ECO:0007669"/>
    <property type="project" value="InterPro"/>
</dbReference>
<evidence type="ECO:0000259" key="2">
    <source>
        <dbReference type="Pfam" id="PF03572"/>
    </source>
</evidence>
<accession>A0A7X2TRX4</accession>
<name>A0A7X2TRX4_9SPIO</name>
<dbReference type="SUPFAM" id="SSF52096">
    <property type="entry name" value="ClpP/crotonase"/>
    <property type="match status" value="1"/>
</dbReference>